<accession>A0A381WX90</accession>
<organism evidence="1">
    <name type="scientific">marine metagenome</name>
    <dbReference type="NCBI Taxonomy" id="408172"/>
    <lineage>
        <taxon>unclassified sequences</taxon>
        <taxon>metagenomes</taxon>
        <taxon>ecological metagenomes</taxon>
    </lineage>
</organism>
<dbReference type="AlphaFoldDB" id="A0A381WX90"/>
<dbReference type="EMBL" id="UINC01013121">
    <property type="protein sequence ID" value="SVA56888.1"/>
    <property type="molecule type" value="Genomic_DNA"/>
</dbReference>
<gene>
    <name evidence="1" type="ORF">METZ01_LOCUS109742</name>
</gene>
<evidence type="ECO:0000313" key="1">
    <source>
        <dbReference type="EMBL" id="SVA56888.1"/>
    </source>
</evidence>
<name>A0A381WX90_9ZZZZ</name>
<sequence length="63" mass="6620">MQVALDDKKKTLTITLPLEAPGTKSASGKTEIVATTRGNKATEIMFDGKPITVGLTAYVKPTA</sequence>
<protein>
    <submittedName>
        <fullName evidence="1">Uncharacterized protein</fullName>
    </submittedName>
</protein>
<proteinExistence type="predicted"/>
<reference evidence="1" key="1">
    <citation type="submission" date="2018-05" db="EMBL/GenBank/DDBJ databases">
        <authorList>
            <person name="Lanie J.A."/>
            <person name="Ng W.-L."/>
            <person name="Kazmierczak K.M."/>
            <person name="Andrzejewski T.M."/>
            <person name="Davidsen T.M."/>
            <person name="Wayne K.J."/>
            <person name="Tettelin H."/>
            <person name="Glass J.I."/>
            <person name="Rusch D."/>
            <person name="Podicherti R."/>
            <person name="Tsui H.-C.T."/>
            <person name="Winkler M.E."/>
        </authorList>
    </citation>
    <scope>NUCLEOTIDE SEQUENCE</scope>
</reference>